<dbReference type="Proteomes" id="UP000319263">
    <property type="component" value="Chromosome"/>
</dbReference>
<dbReference type="OrthoDB" id="9804439at2"/>
<evidence type="ECO:0000256" key="5">
    <source>
        <dbReference type="ARBA" id="ARBA00022989"/>
    </source>
</evidence>
<evidence type="ECO:0000256" key="2">
    <source>
        <dbReference type="ARBA" id="ARBA00022448"/>
    </source>
</evidence>
<gene>
    <name evidence="9" type="ORF">FOE78_05035</name>
</gene>
<comment type="subcellular location">
    <subcellularLocation>
        <location evidence="1 7">Cell membrane</location>
        <topology evidence="1 7">Multi-pass membrane protein</topology>
    </subcellularLocation>
</comment>
<keyword evidence="5 7" id="KW-1133">Transmembrane helix</keyword>
<dbReference type="KEGG" id="mik:FOE78_05035"/>
<evidence type="ECO:0000256" key="1">
    <source>
        <dbReference type="ARBA" id="ARBA00004651"/>
    </source>
</evidence>
<feature type="transmembrane region" description="Helical" evidence="7">
    <location>
        <begin position="129"/>
        <end position="149"/>
    </location>
</feature>
<name>A0A516PWM7_9ACTN</name>
<dbReference type="Gene3D" id="1.10.3720.10">
    <property type="entry name" value="MetI-like"/>
    <property type="match status" value="1"/>
</dbReference>
<comment type="similarity">
    <text evidence="7">Belongs to the binding-protein-dependent transport system permease family.</text>
</comment>
<dbReference type="CDD" id="cd06261">
    <property type="entry name" value="TM_PBP2"/>
    <property type="match status" value="1"/>
</dbReference>
<evidence type="ECO:0000259" key="8">
    <source>
        <dbReference type="PROSITE" id="PS50928"/>
    </source>
</evidence>
<feature type="transmembrane region" description="Helical" evidence="7">
    <location>
        <begin position="233"/>
        <end position="258"/>
    </location>
</feature>
<dbReference type="PROSITE" id="PS50928">
    <property type="entry name" value="ABC_TM1"/>
    <property type="match status" value="1"/>
</dbReference>
<organism evidence="9 10">
    <name type="scientific">Microlunatus elymi</name>
    <dbReference type="NCBI Taxonomy" id="2596828"/>
    <lineage>
        <taxon>Bacteria</taxon>
        <taxon>Bacillati</taxon>
        <taxon>Actinomycetota</taxon>
        <taxon>Actinomycetes</taxon>
        <taxon>Propionibacteriales</taxon>
        <taxon>Propionibacteriaceae</taxon>
        <taxon>Microlunatus</taxon>
    </lineage>
</organism>
<evidence type="ECO:0000256" key="6">
    <source>
        <dbReference type="ARBA" id="ARBA00023136"/>
    </source>
</evidence>
<evidence type="ECO:0000256" key="3">
    <source>
        <dbReference type="ARBA" id="ARBA00022475"/>
    </source>
</evidence>
<dbReference type="SUPFAM" id="SSF161098">
    <property type="entry name" value="MetI-like"/>
    <property type="match status" value="1"/>
</dbReference>
<dbReference type="GO" id="GO:0055085">
    <property type="term" value="P:transmembrane transport"/>
    <property type="evidence" value="ECO:0007669"/>
    <property type="project" value="InterPro"/>
</dbReference>
<dbReference type="AlphaFoldDB" id="A0A516PWM7"/>
<evidence type="ECO:0000256" key="4">
    <source>
        <dbReference type="ARBA" id="ARBA00022692"/>
    </source>
</evidence>
<feature type="transmembrane region" description="Helical" evidence="7">
    <location>
        <begin position="285"/>
        <end position="305"/>
    </location>
</feature>
<evidence type="ECO:0000313" key="9">
    <source>
        <dbReference type="EMBL" id="QDP95361.1"/>
    </source>
</evidence>
<dbReference type="InterPro" id="IPR035906">
    <property type="entry name" value="MetI-like_sf"/>
</dbReference>
<keyword evidence="3" id="KW-1003">Cell membrane</keyword>
<feature type="transmembrane region" description="Helical" evidence="7">
    <location>
        <begin position="96"/>
        <end position="117"/>
    </location>
</feature>
<reference evidence="9 10" key="1">
    <citation type="submission" date="2019-07" db="EMBL/GenBank/DDBJ databases">
        <title>Microlunatus dokdonensis sp. nov. isolated from the rhizospheric soil of the wild plant Elymus tsukushiensis.</title>
        <authorList>
            <person name="Ghim S.-Y."/>
            <person name="Hwang Y.-J."/>
            <person name="Son J.-S."/>
            <person name="Shin J.-H."/>
        </authorList>
    </citation>
    <scope>NUCLEOTIDE SEQUENCE [LARGE SCALE GENOMIC DNA]</scope>
    <source>
        <strain evidence="9 10">KUDC0627</strain>
    </source>
</reference>
<keyword evidence="2 7" id="KW-0813">Transport</keyword>
<evidence type="ECO:0000313" key="10">
    <source>
        <dbReference type="Proteomes" id="UP000319263"/>
    </source>
</evidence>
<accession>A0A516PWM7</accession>
<feature type="domain" description="ABC transmembrane type-1" evidence="8">
    <location>
        <begin position="92"/>
        <end position="306"/>
    </location>
</feature>
<dbReference type="PANTHER" id="PTHR30193">
    <property type="entry name" value="ABC TRANSPORTER PERMEASE PROTEIN"/>
    <property type="match status" value="1"/>
</dbReference>
<feature type="transmembrane region" description="Helical" evidence="7">
    <location>
        <begin position="179"/>
        <end position="202"/>
    </location>
</feature>
<protein>
    <submittedName>
        <fullName evidence="9">Sugar ABC transporter permease</fullName>
    </submittedName>
</protein>
<dbReference type="PANTHER" id="PTHR30193:SF37">
    <property type="entry name" value="INNER MEMBRANE ABC TRANSPORTER PERMEASE PROTEIN YCJO"/>
    <property type="match status" value="1"/>
</dbReference>
<dbReference type="EMBL" id="CP041692">
    <property type="protein sequence ID" value="QDP95361.1"/>
    <property type="molecule type" value="Genomic_DNA"/>
</dbReference>
<feature type="transmembrane region" description="Helical" evidence="7">
    <location>
        <begin position="35"/>
        <end position="59"/>
    </location>
</feature>
<dbReference type="InterPro" id="IPR000515">
    <property type="entry name" value="MetI-like"/>
</dbReference>
<dbReference type="GO" id="GO:0005886">
    <property type="term" value="C:plasma membrane"/>
    <property type="evidence" value="ECO:0007669"/>
    <property type="project" value="UniProtKB-SubCell"/>
</dbReference>
<keyword evidence="6 7" id="KW-0472">Membrane</keyword>
<dbReference type="InterPro" id="IPR051393">
    <property type="entry name" value="ABC_transporter_permease"/>
</dbReference>
<keyword evidence="10" id="KW-1185">Reference proteome</keyword>
<dbReference type="Pfam" id="PF00528">
    <property type="entry name" value="BPD_transp_1"/>
    <property type="match status" value="1"/>
</dbReference>
<proteinExistence type="inferred from homology"/>
<evidence type="ECO:0000256" key="7">
    <source>
        <dbReference type="RuleBase" id="RU363032"/>
    </source>
</evidence>
<keyword evidence="4 7" id="KW-0812">Transmembrane</keyword>
<sequence length="318" mass="35676">MEVSQTMATHEVAAPARARRRRTVRQDMRREWSAYAFLSPGLILFTIFTLAALAFSFYLSFHSWSIIESYKPFVGMQNYKDALSDPDLGQAVINTGYFTIGSIPLTMAAGLIIALMLNQQIWGRAIFRAIFYLPVITPMVVSSIVWKFIYNGDYGILNYYLQNIGLVHHPISWLSDPNLAMPAVIIMSVWQNLGFAMVIYLAGLQSIPQSYYEAARVDGANSVQQLLRITIPLLAPTTLFLVVTSVIGSFQVFTQIYIMTNGGPVGRTNTIMYFIYQNAFQFFKMGYASALSVLLMLMLGVFTILQLRIYRPGSGGDL</sequence>